<dbReference type="InterPro" id="IPR000668">
    <property type="entry name" value="Peptidase_C1A_C"/>
</dbReference>
<evidence type="ECO:0000313" key="6">
    <source>
        <dbReference type="Proteomes" id="UP000001876"/>
    </source>
</evidence>
<sequence>MPAHLVEVAKHRLERGAPHAETFMNFVRKFHKAPEYCGGEVDSDAFPCLTSYEREQIVLHHEREINAHNAGALGTDSGMRKTVTKFADMLPEEFAGLHAKYSSSPNSGGARAPSESAAGFEPVTVQPLSSKPAGVPSPRETSSAKLGATDPYNSDDSTTTTKKQSWWERLKSNLYYMFTDPIGFFTGKDPNTDGTFTLGAVVYPSLSDVPGLPTSQDWTKSVDTGSVYSQGDCSGCWAYTAVDALAASKSIATGTRPNLSPQFLLSCDTLDNGCDTGNMATAYAWIQTSGTGVMTEDQFSANGGRCEWTTTSDAAAGGASASSALGWTLRKQPVAIGLNVKPLQLYGGGIATIRDCPPASSDKIKAINHAAVLVGWGVDSKSGRPYFIMKNSYGADWGENGYARLDMGFDEATGMGACALGTESNYPRTDDRACADGSTTKWAEKRNGDVYLMPDNVVVLPNGGGIVTPSRFVIFGYDCAGLLKILAIAAFFLCAYFLFSECLHCLCGRDDDEYYDAEEGKITVRPRRGKPGALLQSDDRTEIYGSSSSDR</sequence>
<dbReference type="Proteomes" id="UP000001876">
    <property type="component" value="Unassembled WGS sequence"/>
</dbReference>
<evidence type="ECO:0000259" key="4">
    <source>
        <dbReference type="SMART" id="SM00645"/>
    </source>
</evidence>
<keyword evidence="6" id="KW-1185">Reference proteome</keyword>
<keyword evidence="3" id="KW-0472">Membrane</keyword>
<keyword evidence="3" id="KW-1133">Transmembrane helix</keyword>
<dbReference type="EMBL" id="GG663747">
    <property type="protein sequence ID" value="EEH52786.1"/>
    <property type="molecule type" value="Genomic_DNA"/>
</dbReference>
<dbReference type="InterPro" id="IPR039417">
    <property type="entry name" value="Peptidase_C1A_papain-like"/>
</dbReference>
<feature type="domain" description="Peptidase C1A papain C-terminal" evidence="4">
    <location>
        <begin position="212"/>
        <end position="428"/>
    </location>
</feature>
<gene>
    <name evidence="5" type="ORF">MICPUCDRAFT_36125</name>
</gene>
<dbReference type="CDD" id="cd02248">
    <property type="entry name" value="Peptidase_C1A"/>
    <property type="match status" value="1"/>
</dbReference>
<dbReference type="OMA" id="VWRINAR"/>
<accession>C1N4T3</accession>
<dbReference type="AlphaFoldDB" id="C1N4T3"/>
<dbReference type="STRING" id="564608.C1N4T3"/>
<dbReference type="GO" id="GO:0006508">
    <property type="term" value="P:proteolysis"/>
    <property type="evidence" value="ECO:0007669"/>
    <property type="project" value="InterPro"/>
</dbReference>
<dbReference type="InterPro" id="IPR038765">
    <property type="entry name" value="Papain-like_cys_pep_sf"/>
</dbReference>
<evidence type="ECO:0000313" key="5">
    <source>
        <dbReference type="EMBL" id="EEH52786.1"/>
    </source>
</evidence>
<feature type="compositionally biased region" description="Low complexity" evidence="2">
    <location>
        <begin position="154"/>
        <end position="163"/>
    </location>
</feature>
<protein>
    <submittedName>
        <fullName evidence="5">Predicted protein</fullName>
    </submittedName>
</protein>
<proteinExistence type="inferred from homology"/>
<dbReference type="PRINTS" id="PR00705">
    <property type="entry name" value="PAPAIN"/>
</dbReference>
<feature type="region of interest" description="Disordered" evidence="2">
    <location>
        <begin position="126"/>
        <end position="163"/>
    </location>
</feature>
<dbReference type="eggNOG" id="KOG1543">
    <property type="taxonomic scope" value="Eukaryota"/>
</dbReference>
<evidence type="ECO:0000256" key="2">
    <source>
        <dbReference type="SAM" id="MobiDB-lite"/>
    </source>
</evidence>
<dbReference type="RefSeq" id="XP_003062847.1">
    <property type="nucleotide sequence ID" value="XM_003062801.1"/>
</dbReference>
<dbReference type="PANTHER" id="PTHR12411">
    <property type="entry name" value="CYSTEINE PROTEASE FAMILY C1-RELATED"/>
    <property type="match status" value="1"/>
</dbReference>
<evidence type="ECO:0000256" key="3">
    <source>
        <dbReference type="SAM" id="Phobius"/>
    </source>
</evidence>
<organism evidence="6">
    <name type="scientific">Micromonas pusilla (strain CCMP1545)</name>
    <name type="common">Picoplanktonic green alga</name>
    <dbReference type="NCBI Taxonomy" id="564608"/>
    <lineage>
        <taxon>Eukaryota</taxon>
        <taxon>Viridiplantae</taxon>
        <taxon>Chlorophyta</taxon>
        <taxon>Mamiellophyceae</taxon>
        <taxon>Mamiellales</taxon>
        <taxon>Mamiellaceae</taxon>
        <taxon>Micromonas</taxon>
    </lineage>
</organism>
<dbReference type="InterPro" id="IPR013128">
    <property type="entry name" value="Peptidase_C1A"/>
</dbReference>
<dbReference type="SUPFAM" id="SSF54001">
    <property type="entry name" value="Cysteine proteinases"/>
    <property type="match status" value="1"/>
</dbReference>
<comment type="similarity">
    <text evidence="1">Belongs to the peptidase C1 family.</text>
</comment>
<dbReference type="SMART" id="SM00645">
    <property type="entry name" value="Pept_C1"/>
    <property type="match status" value="1"/>
</dbReference>
<dbReference type="GO" id="GO:0008234">
    <property type="term" value="F:cysteine-type peptidase activity"/>
    <property type="evidence" value="ECO:0007669"/>
    <property type="project" value="InterPro"/>
</dbReference>
<dbReference type="GeneID" id="9688492"/>
<name>C1N4T3_MICPC</name>
<keyword evidence="3" id="KW-0812">Transmembrane</keyword>
<dbReference type="OrthoDB" id="498368at2759"/>
<dbReference type="KEGG" id="mpp:MICPUCDRAFT_36125"/>
<evidence type="ECO:0000256" key="1">
    <source>
        <dbReference type="ARBA" id="ARBA00008455"/>
    </source>
</evidence>
<reference evidence="5 6" key="1">
    <citation type="journal article" date="2009" name="Science">
        <title>Green evolution and dynamic adaptations revealed by genomes of the marine picoeukaryotes Micromonas.</title>
        <authorList>
            <person name="Worden A.Z."/>
            <person name="Lee J.H."/>
            <person name="Mock T."/>
            <person name="Rouze P."/>
            <person name="Simmons M.P."/>
            <person name="Aerts A.L."/>
            <person name="Allen A.E."/>
            <person name="Cuvelier M.L."/>
            <person name="Derelle E."/>
            <person name="Everett M.V."/>
            <person name="Foulon E."/>
            <person name="Grimwood J."/>
            <person name="Gundlach H."/>
            <person name="Henrissat B."/>
            <person name="Napoli C."/>
            <person name="McDonald S.M."/>
            <person name="Parker M.S."/>
            <person name="Rombauts S."/>
            <person name="Salamov A."/>
            <person name="Von Dassow P."/>
            <person name="Badger J.H."/>
            <person name="Coutinho P.M."/>
            <person name="Demir E."/>
            <person name="Dubchak I."/>
            <person name="Gentemann C."/>
            <person name="Eikrem W."/>
            <person name="Gready J.E."/>
            <person name="John U."/>
            <person name="Lanier W."/>
            <person name="Lindquist E.A."/>
            <person name="Lucas S."/>
            <person name="Mayer K.F."/>
            <person name="Moreau H."/>
            <person name="Not F."/>
            <person name="Otillar R."/>
            <person name="Panaud O."/>
            <person name="Pangilinan J."/>
            <person name="Paulsen I."/>
            <person name="Piegu B."/>
            <person name="Poliakov A."/>
            <person name="Robbens S."/>
            <person name="Schmutz J."/>
            <person name="Toulza E."/>
            <person name="Wyss T."/>
            <person name="Zelensky A."/>
            <person name="Zhou K."/>
            <person name="Armbrust E.V."/>
            <person name="Bhattacharya D."/>
            <person name="Goodenough U.W."/>
            <person name="Van de Peer Y."/>
            <person name="Grigoriev I.V."/>
        </authorList>
    </citation>
    <scope>NUCLEOTIDE SEQUENCE [LARGE SCALE GENOMIC DNA]</scope>
    <source>
        <strain evidence="5 6">CCMP1545</strain>
    </source>
</reference>
<feature type="transmembrane region" description="Helical" evidence="3">
    <location>
        <begin position="481"/>
        <end position="499"/>
    </location>
</feature>
<dbReference type="Pfam" id="PF00112">
    <property type="entry name" value="Peptidase_C1"/>
    <property type="match status" value="1"/>
</dbReference>
<dbReference type="Gene3D" id="3.90.70.10">
    <property type="entry name" value="Cysteine proteinases"/>
    <property type="match status" value="1"/>
</dbReference>